<keyword evidence="1" id="KW-0479">Metal-binding</keyword>
<dbReference type="GeneID" id="95349727"/>
<evidence type="ECO:0000259" key="3">
    <source>
        <dbReference type="SMART" id="SM01007"/>
    </source>
</evidence>
<dbReference type="Pfam" id="PF00596">
    <property type="entry name" value="Aldolase_II"/>
    <property type="match status" value="1"/>
</dbReference>
<accession>A0A1K1KQ73</accession>
<keyword evidence="2" id="KW-0456">Lyase</keyword>
<dbReference type="SMART" id="SM01007">
    <property type="entry name" value="Aldolase_II"/>
    <property type="match status" value="1"/>
</dbReference>
<dbReference type="KEGG" id="laca:LAC1533_1622"/>
<dbReference type="AlphaFoldDB" id="A0A1K1KQ73"/>
<dbReference type="NCBIfam" id="NF004979">
    <property type="entry name" value="PRK06357.1"/>
    <property type="match status" value="1"/>
</dbReference>
<dbReference type="GO" id="GO:0005829">
    <property type="term" value="C:cytosol"/>
    <property type="evidence" value="ECO:0007669"/>
    <property type="project" value="TreeGrafter"/>
</dbReference>
<sequence>MMEQNITKERLPFETERQDLANVAREMFNRKMTNVAGGNISLRVTPDETFAYDGQEYKAGHDYLLMTPTFMSEAWFAKMSLSQILVVDLETGEKLAGEGRLTREINMHEGAYRANPDINVVYHSHAPNCMFWATLGVDMPNLTEVTSVNVPLGKIKCLPYREACSQELADIVQSEIKKLGNDATQNIFLLDSHGVLITDTDLHAATEVLETVEWNADIAYKQTIFKKLGIIDDYRSCGKKTDGQAKSKLNV</sequence>
<dbReference type="PANTHER" id="PTHR22789">
    <property type="entry name" value="FUCULOSE PHOSPHATE ALDOLASE"/>
    <property type="match status" value="1"/>
</dbReference>
<name>A0A1K1KQ73_9LACO</name>
<reference evidence="5" key="1">
    <citation type="submission" date="2016-11" db="EMBL/GenBank/DDBJ databases">
        <authorList>
            <person name="Papadimitriou K."/>
        </authorList>
    </citation>
    <scope>NUCLEOTIDE SEQUENCE [LARGE SCALE GENOMIC DNA]</scope>
    <source>
        <strain evidence="5">ACA-DC 1533</strain>
    </source>
</reference>
<dbReference type="Gene3D" id="3.40.225.10">
    <property type="entry name" value="Class II aldolase/adducin N-terminal domain"/>
    <property type="match status" value="1"/>
</dbReference>
<dbReference type="GO" id="GO:0019323">
    <property type="term" value="P:pentose catabolic process"/>
    <property type="evidence" value="ECO:0007669"/>
    <property type="project" value="TreeGrafter"/>
</dbReference>
<dbReference type="GO" id="GO:0046872">
    <property type="term" value="F:metal ion binding"/>
    <property type="evidence" value="ECO:0007669"/>
    <property type="project" value="UniProtKB-KW"/>
</dbReference>
<dbReference type="InterPro" id="IPR001303">
    <property type="entry name" value="Aldolase_II/adducin_N"/>
</dbReference>
<proteinExistence type="predicted"/>
<dbReference type="InterPro" id="IPR036409">
    <property type="entry name" value="Aldolase_II/adducin_N_sf"/>
</dbReference>
<evidence type="ECO:0000256" key="1">
    <source>
        <dbReference type="ARBA" id="ARBA00022723"/>
    </source>
</evidence>
<dbReference type="RefSeq" id="WP_079579315.1">
    <property type="nucleotide sequence ID" value="NZ_LT630287.1"/>
</dbReference>
<protein>
    <submittedName>
        <fullName evidence="4">Class II aldolase/adducin domain protein</fullName>
    </submittedName>
</protein>
<dbReference type="SUPFAM" id="SSF53639">
    <property type="entry name" value="AraD/HMP-PK domain-like"/>
    <property type="match status" value="1"/>
</dbReference>
<evidence type="ECO:0000256" key="2">
    <source>
        <dbReference type="ARBA" id="ARBA00023239"/>
    </source>
</evidence>
<feature type="domain" description="Class II aldolase/adducin N-terminal" evidence="3">
    <location>
        <begin position="18"/>
        <end position="220"/>
    </location>
</feature>
<gene>
    <name evidence="4" type="ORF">LAC1533_1622</name>
</gene>
<dbReference type="EMBL" id="LT630287">
    <property type="protein sequence ID" value="SFV41043.1"/>
    <property type="molecule type" value="Genomic_DNA"/>
</dbReference>
<evidence type="ECO:0000313" key="4">
    <source>
        <dbReference type="EMBL" id="SFV41043.1"/>
    </source>
</evidence>
<dbReference type="GO" id="GO:0016832">
    <property type="term" value="F:aldehyde-lyase activity"/>
    <property type="evidence" value="ECO:0007669"/>
    <property type="project" value="TreeGrafter"/>
</dbReference>
<organism evidence="4 5">
    <name type="scientific">Ligilactobacillus acidipiscis</name>
    <dbReference type="NCBI Taxonomy" id="89059"/>
    <lineage>
        <taxon>Bacteria</taxon>
        <taxon>Bacillati</taxon>
        <taxon>Bacillota</taxon>
        <taxon>Bacilli</taxon>
        <taxon>Lactobacillales</taxon>
        <taxon>Lactobacillaceae</taxon>
        <taxon>Ligilactobacillus</taxon>
    </lineage>
</organism>
<dbReference type="PANTHER" id="PTHR22789:SF0">
    <property type="entry name" value="3-OXO-TETRONATE 4-PHOSPHATE DECARBOXYLASE-RELATED"/>
    <property type="match status" value="1"/>
</dbReference>
<evidence type="ECO:0000313" key="5">
    <source>
        <dbReference type="Proteomes" id="UP000190935"/>
    </source>
</evidence>
<dbReference type="Proteomes" id="UP000190935">
    <property type="component" value="Chromosome I"/>
</dbReference>
<dbReference type="InterPro" id="IPR050197">
    <property type="entry name" value="Aldolase_class_II_sugar_metab"/>
</dbReference>